<dbReference type="InterPro" id="IPR050765">
    <property type="entry name" value="Riboflavin_Biosynth_HTPR"/>
</dbReference>
<dbReference type="InterPro" id="IPR002734">
    <property type="entry name" value="RibDG_C"/>
</dbReference>
<keyword evidence="3" id="KW-1185">Reference proteome</keyword>
<reference evidence="3" key="1">
    <citation type="journal article" date="2019" name="Int. J. Syst. Evol. Microbiol.">
        <title>The Global Catalogue of Microorganisms (GCM) 10K type strain sequencing project: providing services to taxonomists for standard genome sequencing and annotation.</title>
        <authorList>
            <consortium name="The Broad Institute Genomics Platform"/>
            <consortium name="The Broad Institute Genome Sequencing Center for Infectious Disease"/>
            <person name="Wu L."/>
            <person name="Ma J."/>
        </authorList>
    </citation>
    <scope>NUCLEOTIDE SEQUENCE [LARGE SCALE GENOMIC DNA]</scope>
    <source>
        <strain evidence="3">JCM 4395</strain>
    </source>
</reference>
<gene>
    <name evidence="2" type="ORF">GCM10010276_32830</name>
</gene>
<sequence>MGKVTTSASMSLDGFIAGPAETGFEHLFAWHRNGDIEVPSADPRWSFRLSPPSAEHLRQQMAAFGALVVGRRLFDVTQGWGGRHPFGVPVYVVTHRAPADWAHPEAPFTFVTDGLHSAIQQAKATAGARDVGVAAGDLARQALDAGLVDELQVDLVPVLLGAGTRLVGDLANAPLTLGTPRVVESAGVTHLYYAVNK</sequence>
<name>A0ABP5Z475_STRLO</name>
<dbReference type="Proteomes" id="UP001501777">
    <property type="component" value="Unassembled WGS sequence"/>
</dbReference>
<proteinExistence type="predicted"/>
<dbReference type="PANTHER" id="PTHR38011:SF12">
    <property type="entry name" value="BIFUNCTIONAL DEAMINASE-REDUCTASE DOMAIN PROTEIN"/>
    <property type="match status" value="1"/>
</dbReference>
<evidence type="ECO:0000313" key="3">
    <source>
        <dbReference type="Proteomes" id="UP001501777"/>
    </source>
</evidence>
<dbReference type="Pfam" id="PF01872">
    <property type="entry name" value="RibD_C"/>
    <property type="match status" value="1"/>
</dbReference>
<dbReference type="PANTHER" id="PTHR38011">
    <property type="entry name" value="DIHYDROFOLATE REDUCTASE FAMILY PROTEIN (AFU_ORTHOLOGUE AFUA_8G06820)"/>
    <property type="match status" value="1"/>
</dbReference>
<evidence type="ECO:0000259" key="1">
    <source>
        <dbReference type="Pfam" id="PF01872"/>
    </source>
</evidence>
<feature type="domain" description="Bacterial bifunctional deaminase-reductase C-terminal" evidence="1">
    <location>
        <begin position="3"/>
        <end position="172"/>
    </location>
</feature>
<dbReference type="Gene3D" id="3.40.430.10">
    <property type="entry name" value="Dihydrofolate Reductase, subunit A"/>
    <property type="match status" value="1"/>
</dbReference>
<comment type="caution">
    <text evidence="2">The sequence shown here is derived from an EMBL/GenBank/DDBJ whole genome shotgun (WGS) entry which is preliminary data.</text>
</comment>
<dbReference type="InterPro" id="IPR024072">
    <property type="entry name" value="DHFR-like_dom_sf"/>
</dbReference>
<protein>
    <submittedName>
        <fullName evidence="2">Dihydrofolate reductase family protein</fullName>
    </submittedName>
</protein>
<organism evidence="2 3">
    <name type="scientific">Streptomyces longisporus</name>
    <dbReference type="NCBI Taxonomy" id="1948"/>
    <lineage>
        <taxon>Bacteria</taxon>
        <taxon>Bacillati</taxon>
        <taxon>Actinomycetota</taxon>
        <taxon>Actinomycetes</taxon>
        <taxon>Kitasatosporales</taxon>
        <taxon>Streptomycetaceae</taxon>
        <taxon>Streptomyces</taxon>
    </lineage>
</organism>
<evidence type="ECO:0000313" key="2">
    <source>
        <dbReference type="EMBL" id="GAA2490939.1"/>
    </source>
</evidence>
<dbReference type="SUPFAM" id="SSF53597">
    <property type="entry name" value="Dihydrofolate reductase-like"/>
    <property type="match status" value="1"/>
</dbReference>
<accession>A0ABP5Z475</accession>
<dbReference type="RefSeq" id="WP_344400975.1">
    <property type="nucleotide sequence ID" value="NZ_BAAASG010000007.1"/>
</dbReference>
<dbReference type="EMBL" id="BAAASG010000007">
    <property type="protein sequence ID" value="GAA2490939.1"/>
    <property type="molecule type" value="Genomic_DNA"/>
</dbReference>